<reference evidence="10 11" key="1">
    <citation type="submission" date="2024-07" db="EMBL/GenBank/DDBJ databases">
        <title>Uliginosibacterium flavum JJ3220;KACC:17644.</title>
        <authorList>
            <person name="Kim M.K."/>
        </authorList>
    </citation>
    <scope>NUCLEOTIDE SEQUENCE [LARGE SCALE GENOMIC DNA]</scope>
    <source>
        <strain evidence="10 11">KACC:17644</strain>
    </source>
</reference>
<evidence type="ECO:0000256" key="7">
    <source>
        <dbReference type="RuleBase" id="RU364038"/>
    </source>
</evidence>
<feature type="domain" description="Disulphide bond isomerase DsbC/G N-terminal" evidence="8">
    <location>
        <begin position="21"/>
        <end position="89"/>
    </location>
</feature>
<comment type="caution">
    <text evidence="10">The sequence shown here is derived from an EMBL/GenBank/DDBJ whole genome shotgun (WGS) entry which is preliminary data.</text>
</comment>
<evidence type="ECO:0000256" key="3">
    <source>
        <dbReference type="ARBA" id="ARBA00022729"/>
    </source>
</evidence>
<keyword evidence="6 7" id="KW-0676">Redox-active center</keyword>
<name>A0ABV2TG68_9RHOO</name>
<evidence type="ECO:0000256" key="2">
    <source>
        <dbReference type="ARBA" id="ARBA00009813"/>
    </source>
</evidence>
<evidence type="ECO:0000313" key="11">
    <source>
        <dbReference type="Proteomes" id="UP001549691"/>
    </source>
</evidence>
<dbReference type="EMBL" id="JBEWZI010000002">
    <property type="protein sequence ID" value="MET7012916.1"/>
    <property type="molecule type" value="Genomic_DNA"/>
</dbReference>
<dbReference type="InterPro" id="IPR051470">
    <property type="entry name" value="Thiol:disulfide_interchange"/>
</dbReference>
<comment type="subcellular location">
    <subcellularLocation>
        <location evidence="1 7">Periplasm</location>
    </subcellularLocation>
</comment>
<comment type="function">
    <text evidence="7">Required for disulfide bond formation in some periplasmic proteins. Acts by transferring its disulfide bond to other proteins and is reduced in the process.</text>
</comment>
<dbReference type="Gene3D" id="3.40.30.10">
    <property type="entry name" value="Glutaredoxin"/>
    <property type="match status" value="1"/>
</dbReference>
<dbReference type="InterPro" id="IPR033954">
    <property type="entry name" value="DiS-bond_Isoase_DsbC/G"/>
</dbReference>
<dbReference type="PANTHER" id="PTHR35272">
    <property type="entry name" value="THIOL:DISULFIDE INTERCHANGE PROTEIN DSBC-RELATED"/>
    <property type="match status" value="1"/>
</dbReference>
<dbReference type="CDD" id="cd03020">
    <property type="entry name" value="DsbA_DsbC_DsbG"/>
    <property type="match status" value="1"/>
</dbReference>
<dbReference type="Gene3D" id="3.10.450.70">
    <property type="entry name" value="Disulphide bond isomerase, DsbC/G, N-terminal"/>
    <property type="match status" value="1"/>
</dbReference>
<dbReference type="SUPFAM" id="SSF52833">
    <property type="entry name" value="Thioredoxin-like"/>
    <property type="match status" value="1"/>
</dbReference>
<evidence type="ECO:0000256" key="6">
    <source>
        <dbReference type="ARBA" id="ARBA00023284"/>
    </source>
</evidence>
<dbReference type="InterPro" id="IPR036249">
    <property type="entry name" value="Thioredoxin-like_sf"/>
</dbReference>
<keyword evidence="5" id="KW-1015">Disulfide bond</keyword>
<feature type="chain" id="PRO_5044952736" description="Thiol:disulfide interchange protein" evidence="7">
    <location>
        <begin position="24"/>
        <end position="242"/>
    </location>
</feature>
<dbReference type="Proteomes" id="UP001549691">
    <property type="component" value="Unassembled WGS sequence"/>
</dbReference>
<feature type="domain" description="Thioredoxin-like fold" evidence="9">
    <location>
        <begin position="113"/>
        <end position="232"/>
    </location>
</feature>
<evidence type="ECO:0000259" key="8">
    <source>
        <dbReference type="Pfam" id="PF10411"/>
    </source>
</evidence>
<proteinExistence type="inferred from homology"/>
<comment type="similarity">
    <text evidence="2 7">Belongs to the thioredoxin family. DsbC subfamily.</text>
</comment>
<evidence type="ECO:0000256" key="1">
    <source>
        <dbReference type="ARBA" id="ARBA00004418"/>
    </source>
</evidence>
<keyword evidence="11" id="KW-1185">Reference proteome</keyword>
<dbReference type="InterPro" id="IPR017937">
    <property type="entry name" value="Thioredoxin_CS"/>
</dbReference>
<dbReference type="Pfam" id="PF13098">
    <property type="entry name" value="Thioredoxin_2"/>
    <property type="match status" value="1"/>
</dbReference>
<organism evidence="10 11">
    <name type="scientific">Uliginosibacterium flavum</name>
    <dbReference type="NCBI Taxonomy" id="1396831"/>
    <lineage>
        <taxon>Bacteria</taxon>
        <taxon>Pseudomonadati</taxon>
        <taxon>Pseudomonadota</taxon>
        <taxon>Betaproteobacteria</taxon>
        <taxon>Rhodocyclales</taxon>
        <taxon>Zoogloeaceae</taxon>
        <taxon>Uliginosibacterium</taxon>
    </lineage>
</organism>
<dbReference type="Pfam" id="PF10411">
    <property type="entry name" value="DsbC_N"/>
    <property type="match status" value="1"/>
</dbReference>
<accession>A0ABV2TG68</accession>
<sequence length="242" mass="26587">MKSSIRRAFVAASILAISLPALAGEAEVRKGIASIMREEGKIVSLQKVPYGNLYEVVLSNGDLVYADDKGTFLLTGQIIDLKNKKNVTAAREAELSRVNVADLPLKQAVKQVRGTGKRILVTFEDPNCGYCKKLAKELKGVKDTTIYTFMIPILSPDSMDKSRNIWCAKDRAASWNDWMTENKMPADAQCDNPIAKNAEMARKYRISGTPTMFLADGSRLGGYLPPDQLDKAINEAEAKVGK</sequence>
<evidence type="ECO:0000259" key="9">
    <source>
        <dbReference type="Pfam" id="PF13098"/>
    </source>
</evidence>
<dbReference type="PANTHER" id="PTHR35272:SF3">
    <property type="entry name" value="THIOL:DISULFIDE INTERCHANGE PROTEIN DSBC"/>
    <property type="match status" value="1"/>
</dbReference>
<dbReference type="InterPro" id="IPR018950">
    <property type="entry name" value="DiS-bond_isomerase_DsbC/G_N"/>
</dbReference>
<dbReference type="RefSeq" id="WP_354599381.1">
    <property type="nucleotide sequence ID" value="NZ_JBEWZI010000002.1"/>
</dbReference>
<keyword evidence="4 7" id="KW-0574">Periplasm</keyword>
<keyword evidence="3 7" id="KW-0732">Signal</keyword>
<dbReference type="InterPro" id="IPR012336">
    <property type="entry name" value="Thioredoxin-like_fold"/>
</dbReference>
<gene>
    <name evidence="10" type="ORF">ABXR19_01860</name>
</gene>
<dbReference type="PROSITE" id="PS00194">
    <property type="entry name" value="THIOREDOXIN_1"/>
    <property type="match status" value="1"/>
</dbReference>
<feature type="signal peptide" evidence="7">
    <location>
        <begin position="1"/>
        <end position="23"/>
    </location>
</feature>
<evidence type="ECO:0000256" key="5">
    <source>
        <dbReference type="ARBA" id="ARBA00023157"/>
    </source>
</evidence>
<evidence type="ECO:0000256" key="4">
    <source>
        <dbReference type="ARBA" id="ARBA00022764"/>
    </source>
</evidence>
<evidence type="ECO:0000313" key="10">
    <source>
        <dbReference type="EMBL" id="MET7012916.1"/>
    </source>
</evidence>
<dbReference type="InterPro" id="IPR009094">
    <property type="entry name" value="DiS-bond_isomerase_DsbC/G_N_sf"/>
</dbReference>
<dbReference type="SUPFAM" id="SSF54423">
    <property type="entry name" value="DsbC/DsbG N-terminal domain-like"/>
    <property type="match status" value="1"/>
</dbReference>
<protein>
    <recommendedName>
        <fullName evidence="7">Thiol:disulfide interchange protein</fullName>
    </recommendedName>
</protein>